<keyword evidence="1" id="KW-0812">Transmembrane</keyword>
<evidence type="ECO:0000313" key="4">
    <source>
        <dbReference type="Proteomes" id="UP000233837"/>
    </source>
</evidence>
<keyword evidence="1" id="KW-0472">Membrane</keyword>
<sequence>MEFFFMIRASVLLFLISSSLIVKFEFTNGVLIEGMEWRPAGRTGISPPAPLENEPTHDLPPGYNPLEEKRSLFQYYTNCLVTVPLSFVLVEITFFAAAP</sequence>
<dbReference type="Proteomes" id="UP000233837">
    <property type="component" value="Unassembled WGS sequence"/>
</dbReference>
<evidence type="ECO:0000256" key="2">
    <source>
        <dbReference type="SAM" id="SignalP"/>
    </source>
</evidence>
<feature type="signal peptide" evidence="2">
    <location>
        <begin position="1"/>
        <end position="29"/>
    </location>
</feature>
<reference evidence="3 4" key="1">
    <citation type="journal article" date="2016" name="Sci. Rep.">
        <title>The Dendrobium catenatum Lindl. genome sequence provides insights into polysaccharide synthase, floral development and adaptive evolution.</title>
        <authorList>
            <person name="Zhang G.Q."/>
            <person name="Xu Q."/>
            <person name="Bian C."/>
            <person name="Tsai W.C."/>
            <person name="Yeh C.M."/>
            <person name="Liu K.W."/>
            <person name="Yoshida K."/>
            <person name="Zhang L.S."/>
            <person name="Chang S.B."/>
            <person name="Chen F."/>
            <person name="Shi Y."/>
            <person name="Su Y.Y."/>
            <person name="Zhang Y.Q."/>
            <person name="Chen L.J."/>
            <person name="Yin Y."/>
            <person name="Lin M."/>
            <person name="Huang H."/>
            <person name="Deng H."/>
            <person name="Wang Z.W."/>
            <person name="Zhu S.L."/>
            <person name="Zhao X."/>
            <person name="Deng C."/>
            <person name="Niu S.C."/>
            <person name="Huang J."/>
            <person name="Wang M."/>
            <person name="Liu G.H."/>
            <person name="Yang H.J."/>
            <person name="Xiao X.J."/>
            <person name="Hsiao Y.Y."/>
            <person name="Wu W.L."/>
            <person name="Chen Y.Y."/>
            <person name="Mitsuda N."/>
            <person name="Ohme-Takagi M."/>
            <person name="Luo Y.B."/>
            <person name="Van de Peer Y."/>
            <person name="Liu Z.J."/>
        </authorList>
    </citation>
    <scope>NUCLEOTIDE SEQUENCE [LARGE SCALE GENOMIC DNA]</scope>
    <source>
        <tissue evidence="3">The whole plant</tissue>
    </source>
</reference>
<reference evidence="3 4" key="2">
    <citation type="journal article" date="2017" name="Nature">
        <title>The Apostasia genome and the evolution of orchids.</title>
        <authorList>
            <person name="Zhang G.Q."/>
            <person name="Liu K.W."/>
            <person name="Li Z."/>
            <person name="Lohaus R."/>
            <person name="Hsiao Y.Y."/>
            <person name="Niu S.C."/>
            <person name="Wang J.Y."/>
            <person name="Lin Y.C."/>
            <person name="Xu Q."/>
            <person name="Chen L.J."/>
            <person name="Yoshida K."/>
            <person name="Fujiwara S."/>
            <person name="Wang Z.W."/>
            <person name="Zhang Y.Q."/>
            <person name="Mitsuda N."/>
            <person name="Wang M."/>
            <person name="Liu G.H."/>
            <person name="Pecoraro L."/>
            <person name="Huang H.X."/>
            <person name="Xiao X.J."/>
            <person name="Lin M."/>
            <person name="Wu X.Y."/>
            <person name="Wu W.L."/>
            <person name="Chen Y.Y."/>
            <person name="Chang S.B."/>
            <person name="Sakamoto S."/>
            <person name="Ohme-Takagi M."/>
            <person name="Yagi M."/>
            <person name="Zeng S.J."/>
            <person name="Shen C.Y."/>
            <person name="Yeh C.M."/>
            <person name="Luo Y.B."/>
            <person name="Tsai W.C."/>
            <person name="Van de Peer Y."/>
            <person name="Liu Z.J."/>
        </authorList>
    </citation>
    <scope>NUCLEOTIDE SEQUENCE [LARGE SCALE GENOMIC DNA]</scope>
    <source>
        <tissue evidence="3">The whole plant</tissue>
    </source>
</reference>
<feature type="chain" id="PRO_5014182306" evidence="2">
    <location>
        <begin position="30"/>
        <end position="99"/>
    </location>
</feature>
<keyword evidence="2" id="KW-0732">Signal</keyword>
<evidence type="ECO:0000256" key="1">
    <source>
        <dbReference type="SAM" id="Phobius"/>
    </source>
</evidence>
<name>A0A2I0WVI4_9ASPA</name>
<feature type="transmembrane region" description="Helical" evidence="1">
    <location>
        <begin position="75"/>
        <end position="98"/>
    </location>
</feature>
<dbReference type="EMBL" id="KZ502432">
    <property type="protein sequence ID" value="PKU79667.1"/>
    <property type="molecule type" value="Genomic_DNA"/>
</dbReference>
<protein>
    <submittedName>
        <fullName evidence="3">Uncharacterized protein</fullName>
    </submittedName>
</protein>
<keyword evidence="4" id="KW-1185">Reference proteome</keyword>
<evidence type="ECO:0000313" key="3">
    <source>
        <dbReference type="EMBL" id="PKU79667.1"/>
    </source>
</evidence>
<proteinExistence type="predicted"/>
<dbReference type="AlphaFoldDB" id="A0A2I0WVI4"/>
<gene>
    <name evidence="3" type="ORF">MA16_Dca024354</name>
</gene>
<organism evidence="3 4">
    <name type="scientific">Dendrobium catenatum</name>
    <dbReference type="NCBI Taxonomy" id="906689"/>
    <lineage>
        <taxon>Eukaryota</taxon>
        <taxon>Viridiplantae</taxon>
        <taxon>Streptophyta</taxon>
        <taxon>Embryophyta</taxon>
        <taxon>Tracheophyta</taxon>
        <taxon>Spermatophyta</taxon>
        <taxon>Magnoliopsida</taxon>
        <taxon>Liliopsida</taxon>
        <taxon>Asparagales</taxon>
        <taxon>Orchidaceae</taxon>
        <taxon>Epidendroideae</taxon>
        <taxon>Malaxideae</taxon>
        <taxon>Dendrobiinae</taxon>
        <taxon>Dendrobium</taxon>
    </lineage>
</organism>
<accession>A0A2I0WVI4</accession>
<keyword evidence="1" id="KW-1133">Transmembrane helix</keyword>